<dbReference type="PRINTS" id="PR00318">
    <property type="entry name" value="GPROTEINA"/>
</dbReference>
<dbReference type="GO" id="GO:0046872">
    <property type="term" value="F:metal ion binding"/>
    <property type="evidence" value="ECO:0007669"/>
    <property type="project" value="UniProtKB-KW"/>
</dbReference>
<dbReference type="CDD" id="cd00066">
    <property type="entry name" value="G-alpha"/>
    <property type="match status" value="1"/>
</dbReference>
<accession>A0A6B2L8L4</accession>
<evidence type="ECO:0000256" key="7">
    <source>
        <dbReference type="ARBA" id="ARBA00023224"/>
    </source>
</evidence>
<dbReference type="InterPro" id="IPR001019">
    <property type="entry name" value="Gprotein_alpha_su"/>
</dbReference>
<dbReference type="GO" id="GO:0005834">
    <property type="term" value="C:heterotrimeric G-protein complex"/>
    <property type="evidence" value="ECO:0007669"/>
    <property type="project" value="TreeGrafter"/>
</dbReference>
<evidence type="ECO:0000256" key="4">
    <source>
        <dbReference type="ARBA" id="ARBA00022842"/>
    </source>
</evidence>
<feature type="binding site" evidence="9">
    <location>
        <begin position="45"/>
        <end position="50"/>
    </location>
    <ligand>
        <name>GTP</name>
        <dbReference type="ChEBI" id="CHEBI:37565"/>
    </ligand>
</feature>
<feature type="binding site" evidence="9">
    <location>
        <begin position="271"/>
        <end position="274"/>
    </location>
    <ligand>
        <name>GTP</name>
        <dbReference type="ChEBI" id="CHEBI:37565"/>
    </ligand>
</feature>
<dbReference type="InterPro" id="IPR027417">
    <property type="entry name" value="P-loop_NTPase"/>
</dbReference>
<evidence type="ECO:0000256" key="3">
    <source>
        <dbReference type="ARBA" id="ARBA00022741"/>
    </source>
</evidence>
<dbReference type="GO" id="GO:0003924">
    <property type="term" value="F:GTPase activity"/>
    <property type="evidence" value="ECO:0007669"/>
    <property type="project" value="InterPro"/>
</dbReference>
<evidence type="ECO:0000256" key="5">
    <source>
        <dbReference type="ARBA" id="ARBA00023134"/>
    </source>
</evidence>
<organism evidence="11">
    <name type="scientific">Arcella intermedia</name>
    <dbReference type="NCBI Taxonomy" id="1963864"/>
    <lineage>
        <taxon>Eukaryota</taxon>
        <taxon>Amoebozoa</taxon>
        <taxon>Tubulinea</taxon>
        <taxon>Elardia</taxon>
        <taxon>Arcellinida</taxon>
        <taxon>Sphaerothecina</taxon>
        <taxon>Arcellidae</taxon>
        <taxon>Arcella</taxon>
    </lineage>
</organism>
<keyword evidence="4 10" id="KW-0460">Magnesium</keyword>
<dbReference type="FunFam" id="1.10.400.10:FF:000007">
    <property type="entry name" value="Guanine nucleotide-binding protein subunit alpha"/>
    <property type="match status" value="1"/>
</dbReference>
<dbReference type="InterPro" id="IPR011025">
    <property type="entry name" value="GproteinA_insert"/>
</dbReference>
<dbReference type="Pfam" id="PF00503">
    <property type="entry name" value="G-alpha"/>
    <property type="match status" value="1"/>
</dbReference>
<name>A0A6B2L8L4_9EUKA</name>
<evidence type="ECO:0000256" key="2">
    <source>
        <dbReference type="ARBA" id="ARBA00022723"/>
    </source>
</evidence>
<feature type="binding site" evidence="10">
    <location>
        <position position="49"/>
    </location>
    <ligand>
        <name>Mg(2+)</name>
        <dbReference type="ChEBI" id="CHEBI:18420"/>
    </ligand>
</feature>
<protein>
    <submittedName>
        <fullName evidence="11">Uncharacterized protein</fullName>
    </submittedName>
</protein>
<evidence type="ECO:0000313" key="11">
    <source>
        <dbReference type="EMBL" id="NDV33240.1"/>
    </source>
</evidence>
<keyword evidence="3 9" id="KW-0547">Nucleotide-binding</keyword>
<sequence length="353" mass="40201">MGCMLTRGTTEADLKSQEIDRMIKKQSQKSSTASTAKLLLLGPGESGKSTIFKQMKIISSQERGFSEEDRVNFKPVIYSNCLSQMQILIKNANRLQIPLEKENEQAAANLLKLPHAGNVWNPEIAKTIKALWADAGIKKVYDLRDTEYHLNDSAAYFFDDVDRFVDQNFIPTNDDVLRVRVRSTGIEEATFDFDKILFKVVDVGGQRSERRKWIHCFEGVTTVIFCASLIGYCQTLREQTDKSRMDEAIDLFSEVSHSPYFSQSVIVLFLNKEDLFAEKIQTHPLNKFCNNYQGNDIDSAKAYIKNRFLEVGDGNENYVHLTIAVDTKNIEFVIFLVRKIILQQLMKDIPGGV</sequence>
<evidence type="ECO:0000256" key="1">
    <source>
        <dbReference type="ARBA" id="ARBA00022707"/>
    </source>
</evidence>
<reference evidence="11" key="1">
    <citation type="journal article" date="2020" name="J. Eukaryot. Microbiol.">
        <title>De novo Sequencing, Assembly and Annotation of the Transcriptome for the Free-Living Testate Amoeba Arcella intermedia.</title>
        <authorList>
            <person name="Ribeiro G.M."/>
            <person name="Porfirio-Sousa A.L."/>
            <person name="Maurer-Alcala X.X."/>
            <person name="Katz L.A."/>
            <person name="Lahr D.J.G."/>
        </authorList>
    </citation>
    <scope>NUCLEOTIDE SEQUENCE</scope>
</reference>
<dbReference type="PANTHER" id="PTHR10218:SF302">
    <property type="entry name" value="GUANINE NUCLEOTIDE-BINDING PROTEIN ALPHA-5 SUBUNIT"/>
    <property type="match status" value="1"/>
</dbReference>
<dbReference type="PROSITE" id="PS51882">
    <property type="entry name" value="G_ALPHA"/>
    <property type="match status" value="1"/>
</dbReference>
<feature type="binding site" evidence="9">
    <location>
        <position position="324"/>
    </location>
    <ligand>
        <name>GTP</name>
        <dbReference type="ChEBI" id="CHEBI:37565"/>
    </ligand>
</feature>
<keyword evidence="1" id="KW-0519">Myristate</keyword>
<dbReference type="SUPFAM" id="SSF47895">
    <property type="entry name" value="Transducin (alpha subunit), insertion domain"/>
    <property type="match status" value="1"/>
</dbReference>
<feature type="binding site" evidence="9">
    <location>
        <begin position="152"/>
        <end position="153"/>
    </location>
    <ligand>
        <name>GTP</name>
        <dbReference type="ChEBI" id="CHEBI:37565"/>
    </ligand>
</feature>
<evidence type="ECO:0000256" key="8">
    <source>
        <dbReference type="ARBA" id="ARBA00023288"/>
    </source>
</evidence>
<dbReference type="PANTHER" id="PTHR10218">
    <property type="entry name" value="GTP-BINDING PROTEIN ALPHA SUBUNIT"/>
    <property type="match status" value="1"/>
</dbReference>
<dbReference type="GO" id="GO:0031683">
    <property type="term" value="F:G-protein beta/gamma-subunit complex binding"/>
    <property type="evidence" value="ECO:0007669"/>
    <property type="project" value="InterPro"/>
</dbReference>
<dbReference type="GO" id="GO:0005737">
    <property type="term" value="C:cytoplasm"/>
    <property type="evidence" value="ECO:0007669"/>
    <property type="project" value="TreeGrafter"/>
</dbReference>
<keyword evidence="8" id="KW-0449">Lipoprotein</keyword>
<feature type="binding site" evidence="9">
    <location>
        <begin position="202"/>
        <end position="206"/>
    </location>
    <ligand>
        <name>GTP</name>
        <dbReference type="ChEBI" id="CHEBI:37565"/>
    </ligand>
</feature>
<keyword evidence="2 10" id="KW-0479">Metal-binding</keyword>
<dbReference type="GO" id="GO:0001664">
    <property type="term" value="F:G protein-coupled receptor binding"/>
    <property type="evidence" value="ECO:0007669"/>
    <property type="project" value="TreeGrafter"/>
</dbReference>
<dbReference type="GO" id="GO:0007188">
    <property type="term" value="P:adenylate cyclase-modulating G protein-coupled receptor signaling pathway"/>
    <property type="evidence" value="ECO:0007669"/>
    <property type="project" value="TreeGrafter"/>
</dbReference>
<evidence type="ECO:0000256" key="10">
    <source>
        <dbReference type="PIRSR" id="PIRSR601019-2"/>
    </source>
</evidence>
<dbReference type="AlphaFoldDB" id="A0A6B2L8L4"/>
<dbReference type="Gene3D" id="3.40.50.300">
    <property type="entry name" value="P-loop containing nucleotide triphosphate hydrolases"/>
    <property type="match status" value="1"/>
</dbReference>
<dbReference type="GO" id="GO:0032502">
    <property type="term" value="P:developmental process"/>
    <property type="evidence" value="ECO:0007669"/>
    <property type="project" value="UniProtKB-ARBA"/>
</dbReference>
<dbReference type="SUPFAM" id="SSF52540">
    <property type="entry name" value="P-loop containing nucleoside triphosphate hydrolases"/>
    <property type="match status" value="1"/>
</dbReference>
<dbReference type="FunFam" id="3.40.50.300:FF:003800">
    <property type="entry name" value="Guanine nucleotide-binding protein G(k) subunit alpha"/>
    <property type="match status" value="1"/>
</dbReference>
<dbReference type="GO" id="GO:0005525">
    <property type="term" value="F:GTP binding"/>
    <property type="evidence" value="ECO:0007669"/>
    <property type="project" value="UniProtKB-KW"/>
</dbReference>
<proteinExistence type="predicted"/>
<dbReference type="Gene3D" id="1.10.400.10">
    <property type="entry name" value="GI Alpha 1, domain 2-like"/>
    <property type="match status" value="1"/>
</dbReference>
<keyword evidence="6" id="KW-0564">Palmitate</keyword>
<evidence type="ECO:0000256" key="6">
    <source>
        <dbReference type="ARBA" id="ARBA00023139"/>
    </source>
</evidence>
<evidence type="ECO:0000256" key="9">
    <source>
        <dbReference type="PIRSR" id="PIRSR601019-1"/>
    </source>
</evidence>
<keyword evidence="7" id="KW-0807">Transducer</keyword>
<dbReference type="EMBL" id="GIBP01004271">
    <property type="protein sequence ID" value="NDV33240.1"/>
    <property type="molecule type" value="Transcribed_RNA"/>
</dbReference>
<dbReference type="SMART" id="SM00275">
    <property type="entry name" value="G_alpha"/>
    <property type="match status" value="1"/>
</dbReference>
<keyword evidence="5 9" id="KW-0342">GTP-binding</keyword>
<feature type="binding site" evidence="10">
    <location>
        <position position="183"/>
    </location>
    <ligand>
        <name>Mg(2+)</name>
        <dbReference type="ChEBI" id="CHEBI:18420"/>
    </ligand>
</feature>